<organism evidence="3">
    <name type="scientific">Streptomyces sp. gb1(2016)</name>
    <dbReference type="NCBI Taxonomy" id="1828321"/>
    <lineage>
        <taxon>Bacteria</taxon>
        <taxon>Bacillati</taxon>
        <taxon>Actinomycetota</taxon>
        <taxon>Actinomycetes</taxon>
        <taxon>Kitasatosporales</taxon>
        <taxon>Streptomycetaceae</taxon>
        <taxon>Streptomyces</taxon>
    </lineage>
</organism>
<protein>
    <submittedName>
        <fullName evidence="3">IS4/IS5 family transposase</fullName>
    </submittedName>
</protein>
<dbReference type="EMBL" id="RDBM01000026">
    <property type="protein sequence ID" value="TXS31892.1"/>
    <property type="molecule type" value="Genomic_DNA"/>
</dbReference>
<dbReference type="PANTHER" id="PTHR30007:SF1">
    <property type="entry name" value="BLR1914 PROTEIN"/>
    <property type="match status" value="1"/>
</dbReference>
<feature type="region of interest" description="Disordered" evidence="1">
    <location>
        <begin position="64"/>
        <end position="83"/>
    </location>
</feature>
<feature type="compositionally biased region" description="Basic residues" evidence="1">
    <location>
        <begin position="74"/>
        <end position="83"/>
    </location>
</feature>
<feature type="domain" description="Transposase IS4-like" evidence="2">
    <location>
        <begin position="54"/>
        <end position="154"/>
    </location>
</feature>
<proteinExistence type="predicted"/>
<dbReference type="PANTHER" id="PTHR30007">
    <property type="entry name" value="PHP DOMAIN PROTEIN"/>
    <property type="match status" value="1"/>
</dbReference>
<comment type="caution">
    <text evidence="3">The sequence shown here is derived from an EMBL/GenBank/DDBJ whole genome shotgun (WGS) entry which is preliminary data.</text>
</comment>
<dbReference type="GO" id="GO:0006313">
    <property type="term" value="P:DNA transposition"/>
    <property type="evidence" value="ECO:0007669"/>
    <property type="project" value="InterPro"/>
</dbReference>
<feature type="region of interest" description="Disordered" evidence="1">
    <location>
        <begin position="197"/>
        <end position="217"/>
    </location>
</feature>
<reference evidence="3" key="1">
    <citation type="submission" date="2018-10" db="EMBL/GenBank/DDBJ databases">
        <authorList>
            <person name="Hariharan J."/>
            <person name="Choudoir M.J."/>
            <person name="Diebold P."/>
            <person name="Panke-Buisse K."/>
            <person name="Campbell A.N."/>
            <person name="Buckley D.H."/>
        </authorList>
    </citation>
    <scope>NUCLEOTIDE SEQUENCE</scope>
    <source>
        <strain evidence="3">Gb1</strain>
    </source>
</reference>
<evidence type="ECO:0000256" key="1">
    <source>
        <dbReference type="SAM" id="MobiDB-lite"/>
    </source>
</evidence>
<dbReference type="GO" id="GO:0004803">
    <property type="term" value="F:transposase activity"/>
    <property type="evidence" value="ECO:0007669"/>
    <property type="project" value="InterPro"/>
</dbReference>
<sequence>MCPATRSSHTPSTLRSRTCWRRLGRWQGAGVFFRLHQVLLAELNAVGELDWSRACVDGSHIRAKKGAPTPVRRQSTRRKAGSKHHLICDGRGASLKVITTAANVNDIIQTLNLVDGIPPVAGRPGRPQRRPEAVLGDKAYDSKAVRLELRRRRIANTMGTMPRTPRRLGLVGLQPHLLETPEDVWIMNLRCSSRSYGSRSSWRMTQDPGPKPADAVS</sequence>
<dbReference type="AlphaFoldDB" id="A0A652L745"/>
<gene>
    <name evidence="3" type="ORF">EAO74_08250</name>
</gene>
<dbReference type="GO" id="GO:0003677">
    <property type="term" value="F:DNA binding"/>
    <property type="evidence" value="ECO:0007669"/>
    <property type="project" value="InterPro"/>
</dbReference>
<dbReference type="InterPro" id="IPR002559">
    <property type="entry name" value="Transposase_11"/>
</dbReference>
<dbReference type="Pfam" id="PF01609">
    <property type="entry name" value="DDE_Tnp_1"/>
    <property type="match status" value="1"/>
</dbReference>
<name>A0A652L745_9ACTN</name>
<accession>A0A652L745</accession>
<evidence type="ECO:0000313" key="3">
    <source>
        <dbReference type="EMBL" id="TXS31892.1"/>
    </source>
</evidence>
<evidence type="ECO:0000259" key="2">
    <source>
        <dbReference type="Pfam" id="PF01609"/>
    </source>
</evidence>